<evidence type="ECO:0000313" key="3">
    <source>
        <dbReference type="Proteomes" id="UP000199682"/>
    </source>
</evidence>
<feature type="region of interest" description="Disordered" evidence="1">
    <location>
        <begin position="1"/>
        <end position="21"/>
    </location>
</feature>
<proteinExistence type="predicted"/>
<dbReference type="EMBL" id="FNET01000036">
    <property type="protein sequence ID" value="SDN14795.1"/>
    <property type="molecule type" value="Genomic_DNA"/>
</dbReference>
<evidence type="ECO:0000313" key="2">
    <source>
        <dbReference type="EMBL" id="SDN14795.1"/>
    </source>
</evidence>
<dbReference type="RefSeq" id="WP_090015145.1">
    <property type="nucleotide sequence ID" value="NZ_FNET01000036.1"/>
</dbReference>
<dbReference type="AlphaFoldDB" id="A0A1G9Z1J5"/>
<feature type="compositionally biased region" description="Basic and acidic residues" evidence="1">
    <location>
        <begin position="1"/>
        <end position="10"/>
    </location>
</feature>
<sequence length="167" mass="18514">MSVVEHEGQDHATPAVTGRHPALRDAYTAVRHLRERQHEQRWPSGFDETLALHDQVTLALQVWKRAEYAHRTTHHGPNAKPMPSQVDLVAALTVVHQLVRADVDDLESALIALARDAGVTWEELAPALEQKDRRGAQRYADRLGPGDVLHARTVSALATPVEDRSAP</sequence>
<protein>
    <submittedName>
        <fullName evidence="2">Uncharacterized protein</fullName>
    </submittedName>
</protein>
<gene>
    <name evidence="2" type="ORF">SAMN04488074_13651</name>
</gene>
<evidence type="ECO:0000256" key="1">
    <source>
        <dbReference type="SAM" id="MobiDB-lite"/>
    </source>
</evidence>
<reference evidence="3" key="1">
    <citation type="submission" date="2016-10" db="EMBL/GenBank/DDBJ databases">
        <authorList>
            <person name="Varghese N."/>
            <person name="Submissions S."/>
        </authorList>
    </citation>
    <scope>NUCLEOTIDE SEQUENCE [LARGE SCALE GENOMIC DNA]</scope>
    <source>
        <strain evidence="3">DSM 44796</strain>
    </source>
</reference>
<dbReference type="Proteomes" id="UP000199682">
    <property type="component" value="Unassembled WGS sequence"/>
</dbReference>
<name>A0A1G9Z1J5_9PSEU</name>
<accession>A0A1G9Z1J5</accession>
<organism evidence="2 3">
    <name type="scientific">Lentzea albidocapillata subsp. violacea</name>
    <dbReference type="NCBI Taxonomy" id="128104"/>
    <lineage>
        <taxon>Bacteria</taxon>
        <taxon>Bacillati</taxon>
        <taxon>Actinomycetota</taxon>
        <taxon>Actinomycetes</taxon>
        <taxon>Pseudonocardiales</taxon>
        <taxon>Pseudonocardiaceae</taxon>
        <taxon>Lentzea</taxon>
    </lineage>
</organism>